<evidence type="ECO:0000259" key="7">
    <source>
        <dbReference type="Pfam" id="PF07669"/>
    </source>
</evidence>
<accession>A0ABS0D6C1</accession>
<evidence type="ECO:0000256" key="5">
    <source>
        <dbReference type="ARBA" id="ARBA00047942"/>
    </source>
</evidence>
<dbReference type="PROSITE" id="PS00092">
    <property type="entry name" value="N6_MTASE"/>
    <property type="match status" value="1"/>
</dbReference>
<dbReference type="RefSeq" id="WP_195000847.1">
    <property type="nucleotide sequence ID" value="NZ_JADLQN010000001.1"/>
</dbReference>
<dbReference type="InterPro" id="IPR002052">
    <property type="entry name" value="DNA_methylase_N6_adenine_CS"/>
</dbReference>
<evidence type="ECO:0000259" key="8">
    <source>
        <dbReference type="Pfam" id="PF22654"/>
    </source>
</evidence>
<keyword evidence="2" id="KW-0489">Methyltransferase</keyword>
<name>A0ABS0D6C1_9NOCA</name>
<dbReference type="PRINTS" id="PR00507">
    <property type="entry name" value="N12N6MTFRASE"/>
</dbReference>
<dbReference type="Pfam" id="PF22654">
    <property type="entry name" value="DUF7008"/>
    <property type="match status" value="1"/>
</dbReference>
<dbReference type="EC" id="2.1.1.72" evidence="1"/>
<feature type="compositionally biased region" description="Basic and acidic residues" evidence="6">
    <location>
        <begin position="1167"/>
        <end position="1187"/>
    </location>
</feature>
<gene>
    <name evidence="9" type="primary">pglX</name>
    <name evidence="9" type="ORF">IU449_05560</name>
</gene>
<keyword evidence="3" id="KW-0808">Transferase</keyword>
<dbReference type="InterPro" id="IPR029063">
    <property type="entry name" value="SAM-dependent_MTases_sf"/>
</dbReference>
<evidence type="ECO:0000313" key="9">
    <source>
        <dbReference type="EMBL" id="MBF6354022.1"/>
    </source>
</evidence>
<dbReference type="PANTHER" id="PTHR33841">
    <property type="entry name" value="DNA METHYLTRANSFERASE YEEA-RELATED"/>
    <property type="match status" value="1"/>
</dbReference>
<dbReference type="EMBL" id="JADLQN010000001">
    <property type="protein sequence ID" value="MBF6354022.1"/>
    <property type="molecule type" value="Genomic_DNA"/>
</dbReference>
<feature type="domain" description="DUF7008" evidence="8">
    <location>
        <begin position="832"/>
        <end position="1196"/>
    </location>
</feature>
<keyword evidence="10" id="KW-1185">Reference proteome</keyword>
<comment type="caution">
    <text evidence="9">The sequence shown here is derived from an EMBL/GenBank/DDBJ whole genome shotgun (WGS) entry which is preliminary data.</text>
</comment>
<proteinExistence type="predicted"/>
<dbReference type="SUPFAM" id="SSF53335">
    <property type="entry name" value="S-adenosyl-L-methionine-dependent methyltransferases"/>
    <property type="match status" value="1"/>
</dbReference>
<dbReference type="Proteomes" id="UP000707731">
    <property type="component" value="Unassembled WGS sequence"/>
</dbReference>
<dbReference type="Pfam" id="PF07669">
    <property type="entry name" value="Eco57I"/>
    <property type="match status" value="1"/>
</dbReference>
<evidence type="ECO:0000256" key="3">
    <source>
        <dbReference type="ARBA" id="ARBA00022679"/>
    </source>
</evidence>
<evidence type="ECO:0000256" key="2">
    <source>
        <dbReference type="ARBA" id="ARBA00022603"/>
    </source>
</evidence>
<reference evidence="9 10" key="1">
    <citation type="submission" date="2020-10" db="EMBL/GenBank/DDBJ databases">
        <title>Identification of Nocardia species via Next-generation sequencing and recognition of intraspecies genetic diversity.</title>
        <authorList>
            <person name="Li P."/>
            <person name="Li P."/>
            <person name="Lu B."/>
        </authorList>
    </citation>
    <scope>NUCLEOTIDE SEQUENCE [LARGE SCALE GENOMIC DNA]</scope>
    <source>
        <strain evidence="9 10">BJ06-0143</strain>
    </source>
</reference>
<dbReference type="NCBIfam" id="NF033451">
    <property type="entry name" value="BREX_2_MTaseX"/>
    <property type="match status" value="1"/>
</dbReference>
<feature type="region of interest" description="Disordered" evidence="6">
    <location>
        <begin position="1164"/>
        <end position="1213"/>
    </location>
</feature>
<feature type="compositionally biased region" description="Basic residues" evidence="6">
    <location>
        <begin position="1193"/>
        <end position="1206"/>
    </location>
</feature>
<dbReference type="Gene3D" id="3.40.50.150">
    <property type="entry name" value="Vaccinia Virus protein VP39"/>
    <property type="match status" value="1"/>
</dbReference>
<evidence type="ECO:0000256" key="6">
    <source>
        <dbReference type="SAM" id="MobiDB-lite"/>
    </source>
</evidence>
<comment type="catalytic activity">
    <reaction evidence="5">
        <text>a 2'-deoxyadenosine in DNA + S-adenosyl-L-methionine = an N(6)-methyl-2'-deoxyadenosine in DNA + S-adenosyl-L-homocysteine + H(+)</text>
        <dbReference type="Rhea" id="RHEA:15197"/>
        <dbReference type="Rhea" id="RHEA-COMP:12418"/>
        <dbReference type="Rhea" id="RHEA-COMP:12419"/>
        <dbReference type="ChEBI" id="CHEBI:15378"/>
        <dbReference type="ChEBI" id="CHEBI:57856"/>
        <dbReference type="ChEBI" id="CHEBI:59789"/>
        <dbReference type="ChEBI" id="CHEBI:90615"/>
        <dbReference type="ChEBI" id="CHEBI:90616"/>
        <dbReference type="EC" id="2.1.1.72"/>
    </reaction>
</comment>
<evidence type="ECO:0000256" key="4">
    <source>
        <dbReference type="ARBA" id="ARBA00022691"/>
    </source>
</evidence>
<dbReference type="InterPro" id="IPR050953">
    <property type="entry name" value="N4_N6_ade-DNA_methylase"/>
</dbReference>
<evidence type="ECO:0000256" key="1">
    <source>
        <dbReference type="ARBA" id="ARBA00011900"/>
    </source>
</evidence>
<organism evidence="9 10">
    <name type="scientific">Nocardia higoensis</name>
    <dbReference type="NCBI Taxonomy" id="228599"/>
    <lineage>
        <taxon>Bacteria</taxon>
        <taxon>Bacillati</taxon>
        <taxon>Actinomycetota</taxon>
        <taxon>Actinomycetes</taxon>
        <taxon>Mycobacteriales</taxon>
        <taxon>Nocardiaceae</taxon>
        <taxon>Nocardia</taxon>
    </lineage>
</organism>
<dbReference type="PANTHER" id="PTHR33841:SF1">
    <property type="entry name" value="DNA METHYLTRANSFERASE A"/>
    <property type="match status" value="1"/>
</dbReference>
<feature type="domain" description="Type II methyltransferase M.TaqI-like" evidence="7">
    <location>
        <begin position="280"/>
        <end position="462"/>
    </location>
</feature>
<sequence>MIDRAALLADLKKQVTAVEADLNKQLRALPEVKARLHDEWAQAKKLQRTAATENSWLDERITQVAVAWVLGTVFVRFCEDNHLIADPYLTGPTDDRRELAQARYDEYVDSDIDPTYRGWLQYAFVELGAGQAGKLLFDPNHNALYQIPLSHDGARELIEFWRTRDEHGTLVHDFTDPLDDDGITGWDTRFLGDLYQDLSEDIRKNYALLQTPEFVEEFILDRTLEPAIREFGYADIKLIDPTCGSGHFVLGAFRRLTRRWADDHPTKDRHERVRAALDSVHGVDINPFAIAIARFRLLVAAMAAANVRTLAQAARYEWPIKLAVGDSLIKARQLELTFDGDQHDPLAEHSYATEDVHEYPGILEPGRYHVVVGNPPYITVKDKNLNEIYRGLYKACSGKYALSVPFAQRFFELAKLGDADGHGFGRVGQITANSFMKREFGSKLIEEFFAHSVELTEVIDTSGAYIPGHGTPTVILVGTRRSGRSRASTIRTVRSVQGEPKAPPVPEEGLVWRSIVGQIDSTPSVSQWVSVEDLDRERYFSKQPWVLLDGGREMIEQIEQVATTSLRTSISRIGFYGVMGSDDAMTAERRVFDRINGEETYRRRLVVGDEVRDFTFAEGDYAFHPYDSKRSLQTLDHYPALAKYLWPSRTELGNRATFSRGTYFTDGRPWYEWHQIPKDIGASTWSIPFAFVATHNHFVLDRGGKVFKQSAPVIKLPEGASEEEHLRLLGLLNSSTACFWLKMVSHNKGSTVDSKGARQSRVPFDDFYEFTGTKLEQFPLPSRYPTELATRIDELSQQATAASPATLRAGNTPTALTLRDCQKDWQTIRAQMITAQEELDWQVYSIYGLLPGDELSGGHETPEIVFGERAFEIVLARRVVEGEAPDDWFTRHNAEPITEIPSHWPDSYKQVVQRRIEAIESNRAIGMIERPEYKRRWATEGWDAMQEKALRSWLLDRMESRDIWFDDNSQPQILTLSRLTDRLAADADFVSVAALYAPHTDLAKVVADLITDEHVPFLAALRYKPSGLKKRADWEHVWDMQRQEDAIPDGHEKNTFRDSIPVPPKYNSADFLRTSFWQARGKLDVPKERFISYGAANVATPGLYGWAGWDHREQAMAIAIHLAEHSLSTEEITPFLAGLLELQPWLDQWHNEVDPNFGIAPSTFLAGDRRDRQDEHGLTDEALREWRPQPAARGRRTTTRTTKKKAAVAEENN</sequence>
<dbReference type="InterPro" id="IPR054277">
    <property type="entry name" value="DUF7008"/>
</dbReference>
<evidence type="ECO:0000313" key="10">
    <source>
        <dbReference type="Proteomes" id="UP000707731"/>
    </source>
</evidence>
<protein>
    <recommendedName>
        <fullName evidence="1">site-specific DNA-methyltransferase (adenine-specific)</fullName>
        <ecNumber evidence="1">2.1.1.72</ecNumber>
    </recommendedName>
</protein>
<keyword evidence="4" id="KW-0949">S-adenosyl-L-methionine</keyword>
<dbReference type="InterPro" id="IPR011639">
    <property type="entry name" value="MethylTrfase_TaqI-like_dom"/>
</dbReference>